<evidence type="ECO:0000256" key="6">
    <source>
        <dbReference type="ARBA" id="ARBA00023295"/>
    </source>
</evidence>
<keyword evidence="5" id="KW-0378">Hydrolase</keyword>
<protein>
    <recommendedName>
        <fullName evidence="3">glucan endo-1,3-beta-D-glucosidase</fullName>
        <ecNumber evidence="3">3.2.1.39</ecNumber>
    </recommendedName>
</protein>
<dbReference type="EMBL" id="BSYO01000011">
    <property type="protein sequence ID" value="GMH12172.1"/>
    <property type="molecule type" value="Genomic_DNA"/>
</dbReference>
<dbReference type="GO" id="GO:0005975">
    <property type="term" value="P:carbohydrate metabolic process"/>
    <property type="evidence" value="ECO:0007669"/>
    <property type="project" value="InterPro"/>
</dbReference>
<comment type="caution">
    <text evidence="8">The sequence shown here is derived from an EMBL/GenBank/DDBJ whole genome shotgun (WGS) entry which is preliminary data.</text>
</comment>
<evidence type="ECO:0000313" key="9">
    <source>
        <dbReference type="Proteomes" id="UP001279734"/>
    </source>
</evidence>
<dbReference type="Pfam" id="PF00332">
    <property type="entry name" value="Glyco_hydro_17"/>
    <property type="match status" value="1"/>
</dbReference>
<keyword evidence="4" id="KW-0732">Signal</keyword>
<dbReference type="Gene3D" id="3.20.20.80">
    <property type="entry name" value="Glycosidases"/>
    <property type="match status" value="1"/>
</dbReference>
<dbReference type="Proteomes" id="UP001279734">
    <property type="component" value="Unassembled WGS sequence"/>
</dbReference>
<dbReference type="InterPro" id="IPR000490">
    <property type="entry name" value="Glyco_hydro_17"/>
</dbReference>
<name>A0AAD3SJC0_NEPGR</name>
<dbReference type="AlphaFoldDB" id="A0AAD3SJC0"/>
<comment type="similarity">
    <text evidence="2 7">Belongs to the glycosyl hydrolase 17 family.</text>
</comment>
<keyword evidence="9" id="KW-1185">Reference proteome</keyword>
<evidence type="ECO:0000256" key="5">
    <source>
        <dbReference type="ARBA" id="ARBA00022801"/>
    </source>
</evidence>
<dbReference type="InterPro" id="IPR044965">
    <property type="entry name" value="Glyco_hydro_17_plant"/>
</dbReference>
<reference evidence="8" key="1">
    <citation type="submission" date="2023-05" db="EMBL/GenBank/DDBJ databases">
        <title>Nepenthes gracilis genome sequencing.</title>
        <authorList>
            <person name="Fukushima K."/>
        </authorList>
    </citation>
    <scope>NUCLEOTIDE SEQUENCE</scope>
    <source>
        <strain evidence="8">SING2019-196</strain>
    </source>
</reference>
<evidence type="ECO:0000256" key="2">
    <source>
        <dbReference type="ARBA" id="ARBA00008773"/>
    </source>
</evidence>
<comment type="catalytic activity">
    <reaction evidence="1">
        <text>Hydrolysis of (1-&gt;3)-beta-D-glucosidic linkages in (1-&gt;3)-beta-D-glucans.</text>
        <dbReference type="EC" id="3.2.1.39"/>
    </reaction>
</comment>
<evidence type="ECO:0000256" key="3">
    <source>
        <dbReference type="ARBA" id="ARBA00012780"/>
    </source>
</evidence>
<keyword evidence="6" id="KW-0326">Glycosidase</keyword>
<proteinExistence type="inferred from homology"/>
<dbReference type="PANTHER" id="PTHR32227">
    <property type="entry name" value="GLUCAN ENDO-1,3-BETA-GLUCOSIDASE BG1-RELATED-RELATED"/>
    <property type="match status" value="1"/>
</dbReference>
<evidence type="ECO:0000256" key="7">
    <source>
        <dbReference type="RuleBase" id="RU004335"/>
    </source>
</evidence>
<organism evidence="8 9">
    <name type="scientific">Nepenthes gracilis</name>
    <name type="common">Slender pitcher plant</name>
    <dbReference type="NCBI Taxonomy" id="150966"/>
    <lineage>
        <taxon>Eukaryota</taxon>
        <taxon>Viridiplantae</taxon>
        <taxon>Streptophyta</taxon>
        <taxon>Embryophyta</taxon>
        <taxon>Tracheophyta</taxon>
        <taxon>Spermatophyta</taxon>
        <taxon>Magnoliopsida</taxon>
        <taxon>eudicotyledons</taxon>
        <taxon>Gunneridae</taxon>
        <taxon>Pentapetalae</taxon>
        <taxon>Caryophyllales</taxon>
        <taxon>Nepenthaceae</taxon>
        <taxon>Nepenthes</taxon>
    </lineage>
</organism>
<dbReference type="GO" id="GO:0042973">
    <property type="term" value="F:glucan endo-1,3-beta-D-glucosidase activity"/>
    <property type="evidence" value="ECO:0007669"/>
    <property type="project" value="UniProtKB-EC"/>
</dbReference>
<accession>A0AAD3SJC0</accession>
<evidence type="ECO:0000256" key="1">
    <source>
        <dbReference type="ARBA" id="ARBA00000382"/>
    </source>
</evidence>
<dbReference type="InterPro" id="IPR017853">
    <property type="entry name" value="GH"/>
</dbReference>
<sequence>MQGSKTWVRGGKKFQGSSVMAAAQQSLSLFFFFSLCLSDSILQIQSLEVGVNYGQIANNLPSPTQVAVLLESVSITRVKLYDADPNVLQAFTNSNVEFIIGFGNEYLLSMTDAMKAQAWIQQHVQPYIGQTSIKCITVGNEVLTGNDTVLLSNLLPAMQSVYAALSNLGLNQKVIVTTAHSIGILANSFPPSSGTFRSDLAGYIQPILNFLSMTKSPFLINAYPFFAYKDNPGQVSLEYVLFEQNSGMMDPNTNLHYDNMLYAQIDAVYSAIKAMGHTDIEVRVSETGWPSKGDPDETGATLDNARAYNGNLLARIERKEGTPGKPSVPVDVFLFALFNEDLKPGPASERNYGLYYPNGTPVYNIELQGYLPQFTVYSSAKKKIMDFCIISLSSIITPWIIYT</sequence>
<evidence type="ECO:0000313" key="8">
    <source>
        <dbReference type="EMBL" id="GMH12172.1"/>
    </source>
</evidence>
<dbReference type="EC" id="3.2.1.39" evidence="3"/>
<dbReference type="SUPFAM" id="SSF51445">
    <property type="entry name" value="(Trans)glycosidases"/>
    <property type="match status" value="1"/>
</dbReference>
<dbReference type="FunFam" id="3.20.20.80:FF:000005">
    <property type="entry name" value="Glucan endo-1,3-beta-glucosidase 14"/>
    <property type="match status" value="1"/>
</dbReference>
<gene>
    <name evidence="8" type="ORF">Nepgr_014013</name>
</gene>
<evidence type="ECO:0000256" key="4">
    <source>
        <dbReference type="ARBA" id="ARBA00022729"/>
    </source>
</evidence>